<proteinExistence type="predicted"/>
<dbReference type="Pfam" id="PF09850">
    <property type="entry name" value="DotU"/>
    <property type="match status" value="1"/>
</dbReference>
<dbReference type="NCBIfam" id="NF038228">
    <property type="entry name" value="IcmH_DotU_IVB"/>
    <property type="match status" value="1"/>
</dbReference>
<dbReference type="NCBIfam" id="TIGR03349">
    <property type="entry name" value="IV_VI_DotU"/>
    <property type="match status" value="1"/>
</dbReference>
<feature type="transmembrane region" description="Helical" evidence="1">
    <location>
        <begin position="223"/>
        <end position="245"/>
    </location>
</feature>
<sequence length="263" mass="30578">MEKKMHAQPMSAEQLDSLLFDEVQKVNADKEYWFQLRGHGINPLIDAATPLFGMVLRVRRLTQLDDVPSLYYSTVDDIMAIESELTNQGYERAEILAYRYVLCSFIDEAVMMTPWGTDSVWAEHSLLTRFHNETWGGEKVFGILQRLETEPARYQQLLEFIYLCFCLGFEGRYKVISNGREEFDKIISRLYETLRLLREEEPNLLPSATEHVVQARYRLGRQLPIWSVFAGFAVMLSVIFIFYSVSLSQKSSDVLNQLHQILN</sequence>
<name>A0ABM7DB59_9GAMM</name>
<gene>
    <name evidence="3" type="ORF">STH12_01765</name>
</gene>
<reference evidence="4" key="1">
    <citation type="submission" date="2017-03" db="EMBL/GenBank/DDBJ databases">
        <title>Full genome sequence of a non-lethal Shewanella isolate that potentiates virulence of Vibio parahaemolyticus causing acute hepatopancreatic necrosis disease (AHPND) in shrimp.</title>
        <authorList>
            <person name="Prachumwat A."/>
            <person name="Sritunyalucksana K."/>
        </authorList>
    </citation>
    <scope>NUCLEOTIDE SEQUENCE [LARGE SCALE GENOMIC DNA]</scope>
    <source>
        <strain evidence="4">TH2012</strain>
    </source>
</reference>
<protein>
    <recommendedName>
        <fullName evidence="2">Type IV / VI secretion system DotU domain-containing protein</fullName>
    </recommendedName>
</protein>
<dbReference type="PANTHER" id="PTHR38033:SF1">
    <property type="entry name" value="DOTU FAMILY TYPE IV_VI SECRETION SYSTEM PROTEIN"/>
    <property type="match status" value="1"/>
</dbReference>
<accession>A0ABM7DB59</accession>
<evidence type="ECO:0000313" key="4">
    <source>
        <dbReference type="Proteomes" id="UP000278437"/>
    </source>
</evidence>
<feature type="domain" description="Type IV / VI secretion system DotU" evidence="2">
    <location>
        <begin position="43"/>
        <end position="245"/>
    </location>
</feature>
<evidence type="ECO:0000259" key="2">
    <source>
        <dbReference type="Pfam" id="PF09850"/>
    </source>
</evidence>
<keyword evidence="1" id="KW-0812">Transmembrane</keyword>
<evidence type="ECO:0000256" key="1">
    <source>
        <dbReference type="SAM" id="Phobius"/>
    </source>
</evidence>
<dbReference type="Gene3D" id="1.25.40.590">
    <property type="entry name" value="Type IV / VI secretion system, DotU"/>
    <property type="match status" value="1"/>
</dbReference>
<dbReference type="InterPro" id="IPR038522">
    <property type="entry name" value="T4/T6SS_DotU_sf"/>
</dbReference>
<keyword evidence="1" id="KW-1133">Transmembrane helix</keyword>
<organism evidence="3 4">
    <name type="scientific">Shewanella khirikhana</name>
    <dbReference type="NCBI Taxonomy" id="1965282"/>
    <lineage>
        <taxon>Bacteria</taxon>
        <taxon>Pseudomonadati</taxon>
        <taxon>Pseudomonadota</taxon>
        <taxon>Gammaproteobacteria</taxon>
        <taxon>Alteromonadales</taxon>
        <taxon>Shewanellaceae</taxon>
        <taxon>Shewanella</taxon>
    </lineage>
</organism>
<evidence type="ECO:0000313" key="3">
    <source>
        <dbReference type="EMBL" id="AZQ10873.1"/>
    </source>
</evidence>
<dbReference type="Proteomes" id="UP000278437">
    <property type="component" value="Chromosome"/>
</dbReference>
<dbReference type="PANTHER" id="PTHR38033">
    <property type="entry name" value="MEMBRANE PROTEIN-RELATED"/>
    <property type="match status" value="1"/>
</dbReference>
<keyword evidence="1" id="KW-0472">Membrane</keyword>
<dbReference type="EMBL" id="CP020373">
    <property type="protein sequence ID" value="AZQ10873.1"/>
    <property type="molecule type" value="Genomic_DNA"/>
</dbReference>
<dbReference type="RefSeq" id="WP_164551173.1">
    <property type="nucleotide sequence ID" value="NZ_CP020373.1"/>
</dbReference>
<dbReference type="InterPro" id="IPR017732">
    <property type="entry name" value="T4/T6SS_DotU"/>
</dbReference>
<keyword evidence="4" id="KW-1185">Reference proteome</keyword>